<name>A0ABS7YID8_9VIBR</name>
<evidence type="ECO:0000256" key="1">
    <source>
        <dbReference type="SAM" id="Phobius"/>
    </source>
</evidence>
<feature type="transmembrane region" description="Helical" evidence="1">
    <location>
        <begin position="44"/>
        <end position="77"/>
    </location>
</feature>
<protein>
    <recommendedName>
        <fullName evidence="4">Transcriptional regulator</fullName>
    </recommendedName>
</protein>
<evidence type="ECO:0000313" key="3">
    <source>
        <dbReference type="Proteomes" id="UP001199044"/>
    </source>
</evidence>
<accession>A0ABS7YID8</accession>
<dbReference type="RefSeq" id="WP_225249793.1">
    <property type="nucleotide sequence ID" value="NZ_JAIWIU010000027.1"/>
</dbReference>
<comment type="caution">
    <text evidence="2">The sequence shown here is derived from an EMBL/GenBank/DDBJ whole genome shotgun (WGS) entry which is preliminary data.</text>
</comment>
<dbReference type="Proteomes" id="UP001199044">
    <property type="component" value="Unassembled WGS sequence"/>
</dbReference>
<keyword evidence="1" id="KW-0812">Transmembrane</keyword>
<evidence type="ECO:0008006" key="4">
    <source>
        <dbReference type="Google" id="ProtNLM"/>
    </source>
</evidence>
<proteinExistence type="predicted"/>
<keyword evidence="1" id="KW-0472">Membrane</keyword>
<gene>
    <name evidence="2" type="ORF">LDJ79_04945</name>
</gene>
<reference evidence="3" key="1">
    <citation type="submission" date="2023-07" db="EMBL/GenBank/DDBJ databases">
        <title>Molecular identification of indigenous halophilic bacteria isolated from red sea cost, biodegradation of synthetic dyes and assessment of degraded metabolite toxicity.</title>
        <authorList>
            <person name="Chaieb K."/>
            <person name="Altayb H.N."/>
        </authorList>
    </citation>
    <scope>NUCLEOTIDE SEQUENCE [LARGE SCALE GENOMIC DNA]</scope>
    <source>
        <strain evidence="3">K20</strain>
    </source>
</reference>
<sequence length="122" mass="13982">MSEQLVWIDSEAICCKHSSIPLEIEKIMDIRVVEYNNLTKMKRALLIAVVFGFSFFMIYPLSALVAVPVFFLLSYLLTKKYELRVTLCDNSEIGAVESGLCKSNDRDELVRVVNQVNFLKRV</sequence>
<evidence type="ECO:0000313" key="2">
    <source>
        <dbReference type="EMBL" id="MCA2015449.1"/>
    </source>
</evidence>
<dbReference type="EMBL" id="JAIWIU010000027">
    <property type="protein sequence ID" value="MCA2015449.1"/>
    <property type="molecule type" value="Genomic_DNA"/>
</dbReference>
<organism evidence="2 3">
    <name type="scientific">Vibrio tritonius</name>
    <dbReference type="NCBI Taxonomy" id="1435069"/>
    <lineage>
        <taxon>Bacteria</taxon>
        <taxon>Pseudomonadati</taxon>
        <taxon>Pseudomonadota</taxon>
        <taxon>Gammaproteobacteria</taxon>
        <taxon>Vibrionales</taxon>
        <taxon>Vibrionaceae</taxon>
        <taxon>Vibrio</taxon>
    </lineage>
</organism>
<keyword evidence="3" id="KW-1185">Reference proteome</keyword>
<keyword evidence="1" id="KW-1133">Transmembrane helix</keyword>